<dbReference type="PATRIC" id="fig|1262449.7.peg.1011"/>
<evidence type="ECO:0000256" key="1">
    <source>
        <dbReference type="ARBA" id="ARBA00009437"/>
    </source>
</evidence>
<sequence>MVNNMDTKQLKTFITVARLNSFTKAANKLGYAQSSITAHIKLLERELGTHLFERIGKNITLTYEGEEMLLHAEKLLNIWENAKNSLSFSEIPKGALIIGVTESVCAVKLPKLLKEYNKLYPDVEITLKIATSHELKCLLRENEIDVAILLDIKIDSTEFDVKFQQSEQAALFVAPTHPLASKYNVSARDLSEHSMILTQQGCICRNIFEKTLKEENITSKLILDTSNVQTIKQLVMFGFGVAFLPRFAVVEELKNNNLIELSWDAVEVNIMIQVVCHKDKWISSALKEFIKLIQTNGM</sequence>
<dbReference type="CDD" id="cd05466">
    <property type="entry name" value="PBP2_LTTR_substrate"/>
    <property type="match status" value="1"/>
</dbReference>
<dbReference type="InterPro" id="IPR036390">
    <property type="entry name" value="WH_DNA-bd_sf"/>
</dbReference>
<evidence type="ECO:0000259" key="5">
    <source>
        <dbReference type="PROSITE" id="PS50931"/>
    </source>
</evidence>
<keyword evidence="9" id="KW-1185">Reference proteome</keyword>
<evidence type="ECO:0000313" key="9">
    <source>
        <dbReference type="Proteomes" id="UP000030905"/>
    </source>
</evidence>
<evidence type="ECO:0000313" key="6">
    <source>
        <dbReference type="EMBL" id="AJA51088.1"/>
    </source>
</evidence>
<dbReference type="Pfam" id="PF00126">
    <property type="entry name" value="HTH_1"/>
    <property type="match status" value="1"/>
</dbReference>
<protein>
    <submittedName>
        <fullName evidence="6">LysR family transcriptional regulator</fullName>
    </submittedName>
    <submittedName>
        <fullName evidence="7">Transcriptional regulator, LysR family</fullName>
    </submittedName>
</protein>
<dbReference type="KEGG" id="cpat:CLPA_c10000"/>
<dbReference type="InterPro" id="IPR000847">
    <property type="entry name" value="LysR_HTH_N"/>
</dbReference>
<dbReference type="PROSITE" id="PS50931">
    <property type="entry name" value="HTH_LYSR"/>
    <property type="match status" value="1"/>
</dbReference>
<dbReference type="FunFam" id="1.10.10.10:FF:000001">
    <property type="entry name" value="LysR family transcriptional regulator"/>
    <property type="match status" value="1"/>
</dbReference>
<dbReference type="Gene3D" id="3.40.190.290">
    <property type="match status" value="1"/>
</dbReference>
<organism evidence="6 9">
    <name type="scientific">Clostridium pasteurianum DSM 525 = ATCC 6013</name>
    <dbReference type="NCBI Taxonomy" id="1262449"/>
    <lineage>
        <taxon>Bacteria</taxon>
        <taxon>Bacillati</taxon>
        <taxon>Bacillota</taxon>
        <taxon>Clostridia</taxon>
        <taxon>Eubacteriales</taxon>
        <taxon>Clostridiaceae</taxon>
        <taxon>Clostridium</taxon>
    </lineage>
</organism>
<gene>
    <name evidence="6" type="ORF">CLPA_c10000</name>
    <name evidence="7" type="ORF">CP6013_02152</name>
</gene>
<dbReference type="GO" id="GO:0003700">
    <property type="term" value="F:DNA-binding transcription factor activity"/>
    <property type="evidence" value="ECO:0007669"/>
    <property type="project" value="InterPro"/>
</dbReference>
<accession>A0A0H3J7W6</accession>
<reference evidence="7 8" key="3">
    <citation type="journal article" name="Genome Announc.">
        <title>Improved Draft Genome Sequence of Clostridium pasteurianum Strain ATCC 6013 (DSM 525) Using a Hybrid Next-Generation Sequencing Approach.</title>
        <authorList>
            <person name="Pyne M.E."/>
            <person name="Utturkar S."/>
            <person name="Brown S.D."/>
            <person name="Moo-Young M."/>
            <person name="Chung D.A."/>
            <person name="Chou C.P."/>
        </authorList>
    </citation>
    <scope>NUCLEOTIDE SEQUENCE [LARGE SCALE GENOMIC DNA]</scope>
    <source>
        <strain evidence="7 8">ATCC 6013</strain>
    </source>
</reference>
<dbReference type="SUPFAM" id="SSF53850">
    <property type="entry name" value="Periplasmic binding protein-like II"/>
    <property type="match status" value="1"/>
</dbReference>
<dbReference type="EMBL" id="CP009268">
    <property type="protein sequence ID" value="AJA51088.1"/>
    <property type="molecule type" value="Genomic_DNA"/>
</dbReference>
<dbReference type="Pfam" id="PF03466">
    <property type="entry name" value="LysR_substrate"/>
    <property type="match status" value="1"/>
</dbReference>
<evidence type="ECO:0000313" key="8">
    <source>
        <dbReference type="Proteomes" id="UP000028042"/>
    </source>
</evidence>
<dbReference type="PANTHER" id="PTHR30126">
    <property type="entry name" value="HTH-TYPE TRANSCRIPTIONAL REGULATOR"/>
    <property type="match status" value="1"/>
</dbReference>
<keyword evidence="4" id="KW-0804">Transcription</keyword>
<evidence type="ECO:0000313" key="7">
    <source>
        <dbReference type="EMBL" id="KRU12904.1"/>
    </source>
</evidence>
<proteinExistence type="inferred from homology"/>
<dbReference type="InterPro" id="IPR036388">
    <property type="entry name" value="WH-like_DNA-bd_sf"/>
</dbReference>
<name>A0A0H3J7W6_CLOPA</name>
<reference evidence="7" key="2">
    <citation type="submission" date="2015-10" db="EMBL/GenBank/DDBJ databases">
        <title>Improved Draft Genome Sequence of Clostridium pasteurianum Strain ATCC 6013 (DSM 525) Using a Hybrid Next-Generation Sequencing Approach.</title>
        <authorList>
            <person name="Pyne M.E."/>
            <person name="Utturkar S.M."/>
            <person name="Brown S.D."/>
            <person name="Moo-Young M."/>
            <person name="Chung D.A."/>
            <person name="Chou P.C."/>
        </authorList>
    </citation>
    <scope>NUCLEOTIDE SEQUENCE</scope>
    <source>
        <strain evidence="7">ATCC 6013</strain>
    </source>
</reference>
<evidence type="ECO:0000256" key="2">
    <source>
        <dbReference type="ARBA" id="ARBA00023015"/>
    </source>
</evidence>
<dbReference type="PRINTS" id="PR00039">
    <property type="entry name" value="HTHLYSR"/>
</dbReference>
<dbReference type="Proteomes" id="UP000028042">
    <property type="component" value="Unassembled WGS sequence"/>
</dbReference>
<feature type="domain" description="HTH lysR-type" evidence="5">
    <location>
        <begin position="5"/>
        <end position="62"/>
    </location>
</feature>
<dbReference type="InterPro" id="IPR005119">
    <property type="entry name" value="LysR_subst-bd"/>
</dbReference>
<keyword evidence="2" id="KW-0805">Transcription regulation</keyword>
<dbReference type="PANTHER" id="PTHR30126:SF100">
    <property type="entry name" value="LYSR-FAMILY TRANSCRIPTIONAL REGULATOR"/>
    <property type="match status" value="1"/>
</dbReference>
<dbReference type="EMBL" id="JPGY02000001">
    <property type="protein sequence ID" value="KRU12904.1"/>
    <property type="molecule type" value="Genomic_DNA"/>
</dbReference>
<dbReference type="SUPFAM" id="SSF46785">
    <property type="entry name" value="Winged helix' DNA-binding domain"/>
    <property type="match status" value="1"/>
</dbReference>
<reference evidence="6 9" key="1">
    <citation type="journal article" date="2015" name="Genome Announc.">
        <title>Complete Genome Sequence of the Nitrogen-Fixing and Solvent-Producing Clostridium pasteurianum DSM 525.</title>
        <authorList>
            <person name="Poehlein A."/>
            <person name="Grosse-Honebrink A."/>
            <person name="Zhang Y."/>
            <person name="Minton N.P."/>
            <person name="Daniel R."/>
        </authorList>
    </citation>
    <scope>NUCLEOTIDE SEQUENCE [LARGE SCALE GENOMIC DNA]</scope>
    <source>
        <strain evidence="6">DSM 525</strain>
        <strain evidence="9">DSM 525 / ATCC 6013</strain>
    </source>
</reference>
<keyword evidence="3" id="KW-0238">DNA-binding</keyword>
<evidence type="ECO:0000256" key="4">
    <source>
        <dbReference type="ARBA" id="ARBA00023163"/>
    </source>
</evidence>
<dbReference type="KEGG" id="cpae:CPAST_c10000"/>
<comment type="similarity">
    <text evidence="1">Belongs to the LysR transcriptional regulatory family.</text>
</comment>
<dbReference type="Proteomes" id="UP000030905">
    <property type="component" value="Chromosome"/>
</dbReference>
<dbReference type="AlphaFoldDB" id="A0A0H3J7W6"/>
<dbReference type="Gene3D" id="1.10.10.10">
    <property type="entry name" value="Winged helix-like DNA-binding domain superfamily/Winged helix DNA-binding domain"/>
    <property type="match status" value="1"/>
</dbReference>
<dbReference type="eggNOG" id="COG0583">
    <property type="taxonomic scope" value="Bacteria"/>
</dbReference>
<evidence type="ECO:0000256" key="3">
    <source>
        <dbReference type="ARBA" id="ARBA00023125"/>
    </source>
</evidence>
<dbReference type="GO" id="GO:0000976">
    <property type="term" value="F:transcription cis-regulatory region binding"/>
    <property type="evidence" value="ECO:0007669"/>
    <property type="project" value="TreeGrafter"/>
</dbReference>